<dbReference type="AlphaFoldDB" id="A0A1L7WE20"/>
<name>A0A1L7WE20_9HELO</name>
<reference evidence="2 3" key="1">
    <citation type="submission" date="2016-03" db="EMBL/GenBank/DDBJ databases">
        <authorList>
            <person name="Ploux O."/>
        </authorList>
    </citation>
    <scope>NUCLEOTIDE SEQUENCE [LARGE SCALE GENOMIC DNA]</scope>
    <source>
        <strain evidence="2 3">UAMH 11012</strain>
    </source>
</reference>
<keyword evidence="3" id="KW-1185">Reference proteome</keyword>
<organism evidence="2 3">
    <name type="scientific">Phialocephala subalpina</name>
    <dbReference type="NCBI Taxonomy" id="576137"/>
    <lineage>
        <taxon>Eukaryota</taxon>
        <taxon>Fungi</taxon>
        <taxon>Dikarya</taxon>
        <taxon>Ascomycota</taxon>
        <taxon>Pezizomycotina</taxon>
        <taxon>Leotiomycetes</taxon>
        <taxon>Helotiales</taxon>
        <taxon>Mollisiaceae</taxon>
        <taxon>Phialocephala</taxon>
        <taxon>Phialocephala fortinii species complex</taxon>
    </lineage>
</organism>
<evidence type="ECO:0000313" key="2">
    <source>
        <dbReference type="EMBL" id="CZR51030.1"/>
    </source>
</evidence>
<sequence length="390" mass="44799">MDASNATELASSAENALFFEGHLLSNDSPASYPEFLRYFEESEPCEFNVDGTTYTSTSTATSTSTPLLHYDYDYSYRSDGNEYLVQETNPCSTDDLIKSWIVSDNTPQSCPPVILSHDLDWPWYQTVWDCPSITSDTSCSASPASTSRVPSCDWPECSHLEFSTTEEHKIHTKAHACDVRKCWRSSEPFNRCTWHKCSSQARLKTSKLFEDHINNIHINPLLCTRDGCKHKTPFRGKADLQRHIDSVHGNTPKIRCPYQTCQSSSEKPYSRKDKLINHLRKAHDTDRCPYHHCVSSMFSSPDDCESTAKHIGKMHGEYECALKSCFNTRSQFSEESLMAHLQLHHDMNWEWVLKTRDIAKREGRILRDQHLVGQFEFSDCTSCTKLWFMK</sequence>
<dbReference type="OrthoDB" id="2687452at2759"/>
<gene>
    <name evidence="2" type="ORF">PAC_00905</name>
</gene>
<accession>A0A1L7WE20</accession>
<proteinExistence type="predicted"/>
<dbReference type="EMBL" id="FJOG01000001">
    <property type="protein sequence ID" value="CZR51030.1"/>
    <property type="molecule type" value="Genomic_DNA"/>
</dbReference>
<dbReference type="Proteomes" id="UP000184330">
    <property type="component" value="Unassembled WGS sequence"/>
</dbReference>
<protein>
    <recommendedName>
        <fullName evidence="1">C2H2-type domain-containing protein</fullName>
    </recommendedName>
</protein>
<feature type="domain" description="C2H2-type" evidence="1">
    <location>
        <begin position="254"/>
        <end position="283"/>
    </location>
</feature>
<dbReference type="STRING" id="576137.A0A1L7WE20"/>
<feature type="domain" description="C2H2-type" evidence="1">
    <location>
        <begin position="190"/>
        <end position="217"/>
    </location>
</feature>
<evidence type="ECO:0000259" key="1">
    <source>
        <dbReference type="SMART" id="SM00355"/>
    </source>
</evidence>
<feature type="domain" description="C2H2-type" evidence="1">
    <location>
        <begin position="221"/>
        <end position="248"/>
    </location>
</feature>
<dbReference type="InterPro" id="IPR013087">
    <property type="entry name" value="Znf_C2H2_type"/>
</dbReference>
<dbReference type="SMART" id="SM00355">
    <property type="entry name" value="ZnF_C2H2"/>
    <property type="match status" value="5"/>
</dbReference>
<feature type="domain" description="C2H2-type" evidence="1">
    <location>
        <begin position="150"/>
        <end position="175"/>
    </location>
</feature>
<feature type="domain" description="C2H2-type" evidence="1">
    <location>
        <begin position="318"/>
        <end position="344"/>
    </location>
</feature>
<evidence type="ECO:0000313" key="3">
    <source>
        <dbReference type="Proteomes" id="UP000184330"/>
    </source>
</evidence>